<evidence type="ECO:0000256" key="2">
    <source>
        <dbReference type="SAM" id="Phobius"/>
    </source>
</evidence>
<keyword evidence="2" id="KW-1133">Transmembrane helix</keyword>
<comment type="caution">
    <text evidence="3">The sequence shown here is derived from an EMBL/GenBank/DDBJ whole genome shotgun (WGS) entry which is preliminary data.</text>
</comment>
<feature type="region of interest" description="Disordered" evidence="1">
    <location>
        <begin position="250"/>
        <end position="275"/>
    </location>
</feature>
<proteinExistence type="predicted"/>
<reference evidence="3" key="1">
    <citation type="submission" date="2023-01" db="EMBL/GenBank/DDBJ databases">
        <title>Xenophilus mangrovi sp. nov., isolated from soil of Mangrove nature reserve.</title>
        <authorList>
            <person name="Xu S."/>
            <person name="Liu Z."/>
            <person name="Xu Y."/>
        </authorList>
    </citation>
    <scope>NUCLEOTIDE SEQUENCE</scope>
    <source>
        <strain evidence="3">YW8</strain>
    </source>
</reference>
<evidence type="ECO:0000313" key="3">
    <source>
        <dbReference type="EMBL" id="MDA7414880.1"/>
    </source>
</evidence>
<dbReference type="InterPro" id="IPR010721">
    <property type="entry name" value="UstE-like"/>
</dbReference>
<keyword evidence="4" id="KW-1185">Reference proteome</keyword>
<dbReference type="PANTHER" id="PTHR32251:SF17">
    <property type="entry name" value="STEROID 5-ALPHA REDUCTASE C-TERMINAL DOMAIN-CONTAINING PROTEIN"/>
    <property type="match status" value="1"/>
</dbReference>
<feature type="transmembrane region" description="Helical" evidence="2">
    <location>
        <begin position="106"/>
        <end position="127"/>
    </location>
</feature>
<dbReference type="EMBL" id="JAQIPB010000001">
    <property type="protein sequence ID" value="MDA7414880.1"/>
    <property type="molecule type" value="Genomic_DNA"/>
</dbReference>
<sequence length="275" mass="30161">MPHDSLLPLAATGLLVALAMALPTWLLSLWQRDASLADRLWPLLIVVPGWSYALLMQPAAPLRQLLMLMLASAWALRLALFITWRNRGHGEDRRYRAMREAHGARFGLRSLWSVFGLQALLAWVVSAPFLAAGQSSAPAGWLDALGLALALFGLLYEAVADAQLARFKAQAGNRGRVMDQGLWRNSRHPNYFGECCVWWGLGLAALGAGAGAAWGLVSPLLMTVLLLRVSGVRLLERDIEERRPAYRDYAARTPAFVPGPRRQPGAAKPDSRSAH</sequence>
<feature type="transmembrane region" description="Helical" evidence="2">
    <location>
        <begin position="191"/>
        <end position="210"/>
    </location>
</feature>
<accession>A0AAE3N3I4</accession>
<dbReference type="PANTHER" id="PTHR32251">
    <property type="entry name" value="3-OXO-5-ALPHA-STEROID 4-DEHYDROGENASE"/>
    <property type="match status" value="1"/>
</dbReference>
<feature type="transmembrane region" description="Helical" evidence="2">
    <location>
        <begin position="40"/>
        <end position="59"/>
    </location>
</feature>
<dbReference type="Pfam" id="PF06966">
    <property type="entry name" value="DUF1295"/>
    <property type="match status" value="1"/>
</dbReference>
<feature type="transmembrane region" description="Helical" evidence="2">
    <location>
        <begin position="65"/>
        <end position="85"/>
    </location>
</feature>
<evidence type="ECO:0000256" key="1">
    <source>
        <dbReference type="SAM" id="MobiDB-lite"/>
    </source>
</evidence>
<feature type="transmembrane region" description="Helical" evidence="2">
    <location>
        <begin position="6"/>
        <end position="28"/>
    </location>
</feature>
<protein>
    <submittedName>
        <fullName evidence="3">DUF1295 domain-containing protein</fullName>
    </submittedName>
</protein>
<evidence type="ECO:0000313" key="4">
    <source>
        <dbReference type="Proteomes" id="UP001212602"/>
    </source>
</evidence>
<dbReference type="AlphaFoldDB" id="A0AAE3N3I4"/>
<dbReference type="GO" id="GO:0016020">
    <property type="term" value="C:membrane"/>
    <property type="evidence" value="ECO:0007669"/>
    <property type="project" value="TreeGrafter"/>
</dbReference>
<keyword evidence="2" id="KW-0472">Membrane</keyword>
<dbReference type="Proteomes" id="UP001212602">
    <property type="component" value="Unassembled WGS sequence"/>
</dbReference>
<gene>
    <name evidence="3" type="ORF">PGB34_00755</name>
</gene>
<feature type="transmembrane region" description="Helical" evidence="2">
    <location>
        <begin position="139"/>
        <end position="159"/>
    </location>
</feature>
<dbReference type="RefSeq" id="WP_271426155.1">
    <property type="nucleotide sequence ID" value="NZ_JAQIPB010000001.1"/>
</dbReference>
<keyword evidence="2" id="KW-0812">Transmembrane</keyword>
<dbReference type="PROSITE" id="PS50244">
    <property type="entry name" value="S5A_REDUCTASE"/>
    <property type="match status" value="1"/>
</dbReference>
<name>A0AAE3N3I4_9BURK</name>
<organism evidence="3 4">
    <name type="scientific">Xenophilus arseniciresistens</name>
    <dbReference type="NCBI Taxonomy" id="1283306"/>
    <lineage>
        <taxon>Bacteria</taxon>
        <taxon>Pseudomonadati</taxon>
        <taxon>Pseudomonadota</taxon>
        <taxon>Betaproteobacteria</taxon>
        <taxon>Burkholderiales</taxon>
        <taxon>Comamonadaceae</taxon>
        <taxon>Xenophilus</taxon>
    </lineage>
</organism>
<dbReference type="Gene3D" id="1.20.120.1630">
    <property type="match status" value="1"/>
</dbReference>